<name>A0ACC0AQF5_CATRO</name>
<evidence type="ECO:0000313" key="1">
    <source>
        <dbReference type="EMBL" id="KAI5662856.1"/>
    </source>
</evidence>
<accession>A0ACC0AQF5</accession>
<reference evidence="2" key="1">
    <citation type="journal article" date="2023" name="Nat. Plants">
        <title>Single-cell RNA sequencing provides a high-resolution roadmap for understanding the multicellular compartmentation of specialized metabolism.</title>
        <authorList>
            <person name="Sun S."/>
            <person name="Shen X."/>
            <person name="Li Y."/>
            <person name="Li Y."/>
            <person name="Wang S."/>
            <person name="Li R."/>
            <person name="Zhang H."/>
            <person name="Shen G."/>
            <person name="Guo B."/>
            <person name="Wei J."/>
            <person name="Xu J."/>
            <person name="St-Pierre B."/>
            <person name="Chen S."/>
            <person name="Sun C."/>
        </authorList>
    </citation>
    <scope>NUCLEOTIDE SEQUENCE [LARGE SCALE GENOMIC DNA]</scope>
</reference>
<dbReference type="EMBL" id="CM044705">
    <property type="protein sequence ID" value="KAI5662856.1"/>
    <property type="molecule type" value="Genomic_DNA"/>
</dbReference>
<keyword evidence="2" id="KW-1185">Reference proteome</keyword>
<organism evidence="1 2">
    <name type="scientific">Catharanthus roseus</name>
    <name type="common">Madagascar periwinkle</name>
    <name type="synonym">Vinca rosea</name>
    <dbReference type="NCBI Taxonomy" id="4058"/>
    <lineage>
        <taxon>Eukaryota</taxon>
        <taxon>Viridiplantae</taxon>
        <taxon>Streptophyta</taxon>
        <taxon>Embryophyta</taxon>
        <taxon>Tracheophyta</taxon>
        <taxon>Spermatophyta</taxon>
        <taxon>Magnoliopsida</taxon>
        <taxon>eudicotyledons</taxon>
        <taxon>Gunneridae</taxon>
        <taxon>Pentapetalae</taxon>
        <taxon>asterids</taxon>
        <taxon>lamiids</taxon>
        <taxon>Gentianales</taxon>
        <taxon>Apocynaceae</taxon>
        <taxon>Rauvolfioideae</taxon>
        <taxon>Vinceae</taxon>
        <taxon>Catharanthinae</taxon>
        <taxon>Catharanthus</taxon>
    </lineage>
</organism>
<protein>
    <submittedName>
        <fullName evidence="1">Uncharacterized protein</fullName>
    </submittedName>
</protein>
<evidence type="ECO:0000313" key="2">
    <source>
        <dbReference type="Proteomes" id="UP001060085"/>
    </source>
</evidence>
<proteinExistence type="predicted"/>
<dbReference type="Proteomes" id="UP001060085">
    <property type="component" value="Linkage Group LG05"/>
</dbReference>
<gene>
    <name evidence="1" type="ORF">M9H77_22179</name>
</gene>
<sequence length="188" mass="21100">MAPLSSSRKKGKKKVSVESVDAVSEDRICNSPDSILCFILSFLPTLHSIRTSLLSKRWKLLWTQVPTVRFNANLPSLLEAYIDVNDVYATKEAGIISYSNSVTKLVQDVQHASSLTVTHHTIKHGEVLEKIDLYVANNHNIKAHLEMAKRVSVFCRLSPSFKVHLLKRNSGSCKKLMIRPLNAIPFDC</sequence>
<comment type="caution">
    <text evidence="1">The sequence shown here is derived from an EMBL/GenBank/DDBJ whole genome shotgun (WGS) entry which is preliminary data.</text>
</comment>